<dbReference type="AlphaFoldDB" id="A0A1F6GC53"/>
<proteinExistence type="predicted"/>
<protein>
    <submittedName>
        <fullName evidence="1">Uncharacterized protein</fullName>
    </submittedName>
</protein>
<evidence type="ECO:0000313" key="1">
    <source>
        <dbReference type="EMBL" id="OGG95701.1"/>
    </source>
</evidence>
<dbReference type="Proteomes" id="UP000178149">
    <property type="component" value="Unassembled WGS sequence"/>
</dbReference>
<accession>A0A1F6GC53</accession>
<name>A0A1F6GC53_9BACT</name>
<reference evidence="1 2" key="1">
    <citation type="journal article" date="2016" name="Nat. Commun.">
        <title>Thousands of microbial genomes shed light on interconnected biogeochemical processes in an aquifer system.</title>
        <authorList>
            <person name="Anantharaman K."/>
            <person name="Brown C.T."/>
            <person name="Hug L.A."/>
            <person name="Sharon I."/>
            <person name="Castelle C.J."/>
            <person name="Probst A.J."/>
            <person name="Thomas B.C."/>
            <person name="Singh A."/>
            <person name="Wilkins M.J."/>
            <person name="Karaoz U."/>
            <person name="Brodie E.L."/>
            <person name="Williams K.H."/>
            <person name="Hubbard S.S."/>
            <person name="Banfield J.F."/>
        </authorList>
    </citation>
    <scope>NUCLEOTIDE SEQUENCE [LARGE SCALE GENOMIC DNA]</scope>
</reference>
<sequence>MSSKKAGWKPAHRKSKVSWATLIGPGLGDPNFASERAQGMEEQVNIPALYRYYPRIDAF</sequence>
<dbReference type="EMBL" id="MFMV01000041">
    <property type="protein sequence ID" value="OGG95701.1"/>
    <property type="molecule type" value="Genomic_DNA"/>
</dbReference>
<gene>
    <name evidence="1" type="ORF">A2V95_00645</name>
</gene>
<evidence type="ECO:0000313" key="2">
    <source>
        <dbReference type="Proteomes" id="UP000178149"/>
    </source>
</evidence>
<comment type="caution">
    <text evidence="1">The sequence shown here is derived from an EMBL/GenBank/DDBJ whole genome shotgun (WGS) entry which is preliminary data.</text>
</comment>
<organism evidence="1 2">
    <name type="scientific">Candidatus Kuenenbacteria bacterium RBG_16_41_7</name>
    <dbReference type="NCBI Taxonomy" id="1798560"/>
    <lineage>
        <taxon>Bacteria</taxon>
        <taxon>Candidatus Kueneniibacteriota</taxon>
    </lineage>
</organism>